<keyword evidence="11" id="KW-1185">Reference proteome</keyword>
<evidence type="ECO:0000256" key="5">
    <source>
        <dbReference type="ARBA" id="ARBA00023132"/>
    </source>
</evidence>
<comment type="function">
    <text evidence="7">Functions as a component of the nuclear pore complex (NPC).</text>
</comment>
<sequence>MEFSVRLAPSRSQQQQQQLPEDPLQPLRAMADRVGKEVEEFAVRLDNWYDQSKKGAAEKYEATVKVIGEFSDIAERNANHLKQQDPTLTNGQLSEHKKKEIRRVAHSGDTKDEPLWFGQSTRASVPSSSAQELRDWQAERATWELVRVVFGLYRQKPESKPKADPKADKRAKLAQAGGLDPLGPKEQVWERFILNDDLAKEKQAVLKWLQQTAKNTENNVDRILDQWAKESGKDINTWTSGWLETKASIKQTKRAQGIEGPLDPTVTVHGRDAEGPLVTRLDPDAQTRQKGALEKRDVYYEHALWMVAYEMLRRGEPMNQINEWFKHKNQGYRAFMLGASGEERPEGCPNLATPDFGYLHRRTTYLAAQGSSYPYEAAALGIVSGNFQTIQSISSSWDDHLFSYYNAFLLARFDQFLLTEPKERPRAQTRKPFNFPGILEHFDGDWTNATKKTIDLLLQDKATSEQAKTPMKLIQGALLTQSLDKLVHKVGIAIADATQEKSSRSTFIVDPDHTAEAAVAAGPDGTFSSRGKRSIVIDEYYRAFLHDPHALRILVHVFILLGNSRSPLQPSHRNALFARGNVIAAYVEYLRYAQRLQPIPLYTAQMEKWRGSMTLARVLPHITDREEQKECVNHMMRYNIDTESTLIRYFDYIIGQTGLVTGITHEIQNPITKYELRDKCVQGPTMYLWPNGQRVRARANKTISEKDRAVVESLGWLNYLEERDEEKFARNIEKALAIFLLTGHISAAAHLIEALNVENELSQFVRLLSLFEQYRAEETSVIGQTAPSKILKNTIADLRATFYSIVDFNFNPKQTAWWNIYKIYVPEFVLAYLSVLQAASWILKPDYFTEAMDLAVALTEKEWLNKTFQETGRVRELVQRLADVSASSLLSAKQDKKEAKAVSYWEI</sequence>
<keyword evidence="6 7" id="KW-0539">Nucleus</keyword>
<evidence type="ECO:0000256" key="6">
    <source>
        <dbReference type="ARBA" id="ARBA00023242"/>
    </source>
</evidence>
<dbReference type="GO" id="GO:0031965">
    <property type="term" value="C:nuclear membrane"/>
    <property type="evidence" value="ECO:0007669"/>
    <property type="project" value="UniProtKB-SubCell"/>
</dbReference>
<dbReference type="PANTHER" id="PTHR13003:SF2">
    <property type="entry name" value="NUCLEAR PORE COMPLEX PROTEIN NUP107"/>
    <property type="match status" value="1"/>
</dbReference>
<proteinExistence type="inferred from homology"/>
<dbReference type="Gene3D" id="1.10.3450.20">
    <property type="match status" value="1"/>
</dbReference>
<comment type="similarity">
    <text evidence="7">Belongs to the nucleoporin Nup84/Nup107 family.</text>
</comment>
<dbReference type="GO" id="GO:0000973">
    <property type="term" value="P:post-transcriptional tethering of RNA polymerase II gene DNA at nuclear periphery"/>
    <property type="evidence" value="ECO:0007669"/>
    <property type="project" value="TreeGrafter"/>
</dbReference>
<dbReference type="GO" id="GO:0017056">
    <property type="term" value="F:structural constituent of nuclear pore"/>
    <property type="evidence" value="ECO:0007669"/>
    <property type="project" value="UniProtKB-UniRule"/>
</dbReference>
<evidence type="ECO:0000256" key="4">
    <source>
        <dbReference type="ARBA" id="ARBA00023010"/>
    </source>
</evidence>
<evidence type="ECO:0000256" key="8">
    <source>
        <dbReference type="SAM" id="Coils"/>
    </source>
</evidence>
<reference evidence="10 11" key="1">
    <citation type="submission" date="2021-02" db="EMBL/GenBank/DDBJ databases">
        <title>Genome assembly of Pseudopithomyces chartarum.</title>
        <authorList>
            <person name="Jauregui R."/>
            <person name="Singh J."/>
            <person name="Voisey C."/>
        </authorList>
    </citation>
    <scope>NUCLEOTIDE SEQUENCE [LARGE SCALE GENOMIC DNA]</scope>
    <source>
        <strain evidence="10 11">AGR01</strain>
    </source>
</reference>
<feature type="compositionally biased region" description="Low complexity" evidence="9">
    <location>
        <begin position="13"/>
        <end position="24"/>
    </location>
</feature>
<evidence type="ECO:0000313" key="10">
    <source>
        <dbReference type="EMBL" id="KAK3202832.1"/>
    </source>
</evidence>
<comment type="subunit">
    <text evidence="7">Part of the nuclear pore complex (NPC).</text>
</comment>
<gene>
    <name evidence="10" type="ORF">GRF29_154g930051</name>
</gene>
<comment type="subcellular location">
    <subcellularLocation>
        <location evidence="7">Nucleus</location>
        <location evidence="7">Nuclear pore complex</location>
    </subcellularLocation>
    <subcellularLocation>
        <location evidence="7">Nucleus membrane</location>
    </subcellularLocation>
</comment>
<organism evidence="10 11">
    <name type="scientific">Pseudopithomyces chartarum</name>
    <dbReference type="NCBI Taxonomy" id="1892770"/>
    <lineage>
        <taxon>Eukaryota</taxon>
        <taxon>Fungi</taxon>
        <taxon>Dikarya</taxon>
        <taxon>Ascomycota</taxon>
        <taxon>Pezizomycotina</taxon>
        <taxon>Dothideomycetes</taxon>
        <taxon>Pleosporomycetidae</taxon>
        <taxon>Pleosporales</taxon>
        <taxon>Massarineae</taxon>
        <taxon>Didymosphaeriaceae</taxon>
        <taxon>Pseudopithomyces</taxon>
    </lineage>
</organism>
<evidence type="ECO:0000256" key="1">
    <source>
        <dbReference type="ARBA" id="ARBA00022448"/>
    </source>
</evidence>
<keyword evidence="5 7" id="KW-0906">Nuclear pore complex</keyword>
<feature type="region of interest" description="Disordered" evidence="9">
    <location>
        <begin position="1"/>
        <end position="24"/>
    </location>
</feature>
<dbReference type="PANTHER" id="PTHR13003">
    <property type="entry name" value="NUP107-RELATED"/>
    <property type="match status" value="1"/>
</dbReference>
<keyword evidence="1 7" id="KW-0813">Transport</keyword>
<keyword evidence="4 7" id="KW-0811">Translocation</keyword>
<accession>A0AAN6LRD0</accession>
<protein>
    <recommendedName>
        <fullName evidence="7">Nuclear pore complex protein</fullName>
    </recommendedName>
</protein>
<name>A0AAN6LRD0_9PLEO</name>
<keyword evidence="3" id="KW-0653">Protein transport</keyword>
<dbReference type="GO" id="GO:0006406">
    <property type="term" value="P:mRNA export from nucleus"/>
    <property type="evidence" value="ECO:0007669"/>
    <property type="project" value="TreeGrafter"/>
</dbReference>
<evidence type="ECO:0000256" key="3">
    <source>
        <dbReference type="ARBA" id="ARBA00022927"/>
    </source>
</evidence>
<evidence type="ECO:0000256" key="2">
    <source>
        <dbReference type="ARBA" id="ARBA00022816"/>
    </source>
</evidence>
<dbReference type="AlphaFoldDB" id="A0AAN6LRD0"/>
<comment type="caution">
    <text evidence="10">The sequence shown here is derived from an EMBL/GenBank/DDBJ whole genome shotgun (WGS) entry which is preliminary data.</text>
</comment>
<keyword evidence="8" id="KW-0175">Coiled coil</keyword>
<dbReference type="EMBL" id="WVTA01000013">
    <property type="protein sequence ID" value="KAK3202832.1"/>
    <property type="molecule type" value="Genomic_DNA"/>
</dbReference>
<dbReference type="GO" id="GO:0006606">
    <property type="term" value="P:protein import into nucleus"/>
    <property type="evidence" value="ECO:0007669"/>
    <property type="project" value="TreeGrafter"/>
</dbReference>
<dbReference type="GO" id="GO:0031080">
    <property type="term" value="C:nuclear pore outer ring"/>
    <property type="evidence" value="ECO:0007669"/>
    <property type="project" value="TreeGrafter"/>
</dbReference>
<evidence type="ECO:0000256" key="7">
    <source>
        <dbReference type="RuleBase" id="RU365072"/>
    </source>
</evidence>
<dbReference type="Pfam" id="PF04121">
    <property type="entry name" value="Nup84_Nup100"/>
    <property type="match status" value="2"/>
</dbReference>
<dbReference type="Proteomes" id="UP001280581">
    <property type="component" value="Unassembled WGS sequence"/>
</dbReference>
<dbReference type="InterPro" id="IPR007252">
    <property type="entry name" value="Nup84/Nup107"/>
</dbReference>
<feature type="coiled-coil region" evidence="8">
    <location>
        <begin position="199"/>
        <end position="226"/>
    </location>
</feature>
<keyword evidence="2" id="KW-0509">mRNA transport</keyword>
<evidence type="ECO:0000313" key="11">
    <source>
        <dbReference type="Proteomes" id="UP001280581"/>
    </source>
</evidence>
<keyword evidence="7" id="KW-0472">Membrane</keyword>
<evidence type="ECO:0000256" key="9">
    <source>
        <dbReference type="SAM" id="MobiDB-lite"/>
    </source>
</evidence>